<dbReference type="RefSeq" id="WP_085578597.1">
    <property type="nucleotide sequence ID" value="NZ_JAHSTS010000002.1"/>
</dbReference>
<dbReference type="NCBIfam" id="TIGR00741">
    <property type="entry name" value="yfiA"/>
    <property type="match status" value="1"/>
</dbReference>
<evidence type="ECO:0000256" key="2">
    <source>
        <dbReference type="ARBA" id="ARBA00038434"/>
    </source>
</evidence>
<evidence type="ECO:0000313" key="6">
    <source>
        <dbReference type="EMBL" id="MBV4460304.1"/>
    </source>
</evidence>
<dbReference type="InterPro" id="IPR050574">
    <property type="entry name" value="HPF/YfiA_ribosome-assoc"/>
</dbReference>
<evidence type="ECO:0000313" key="7">
    <source>
        <dbReference type="Proteomes" id="UP000765224"/>
    </source>
</evidence>
<evidence type="ECO:0000256" key="4">
    <source>
        <dbReference type="ARBA" id="ARBA00041148"/>
    </source>
</evidence>
<dbReference type="CDD" id="cd00552">
    <property type="entry name" value="RaiA"/>
    <property type="match status" value="1"/>
</dbReference>
<evidence type="ECO:0000256" key="5">
    <source>
        <dbReference type="ARBA" id="ARBA00041319"/>
    </source>
</evidence>
<evidence type="ECO:0000256" key="1">
    <source>
        <dbReference type="ARBA" id="ARBA00022845"/>
    </source>
</evidence>
<comment type="caution">
    <text evidence="6">The sequence shown here is derived from an EMBL/GenBank/DDBJ whole genome shotgun (WGS) entry which is preliminary data.</text>
</comment>
<dbReference type="Pfam" id="PF02482">
    <property type="entry name" value="Ribosomal_S30AE"/>
    <property type="match status" value="1"/>
</dbReference>
<proteinExistence type="inferred from homology"/>
<keyword evidence="1" id="KW-0810">Translation regulation</keyword>
<gene>
    <name evidence="6" type="primary">raiA</name>
    <name evidence="6" type="ORF">KVG96_20290</name>
</gene>
<sequence length="102" mass="11559">MQVNISGHQLEVTAPLREYVESKLKKIEGHFDKITNVQVIMTVEKLKQKIEATLHVPGKEVVANAEHDDMYAAIDLLTDKLDRQLKTHKEKTQKVLQGATGR</sequence>
<comment type="subunit">
    <text evidence="3">Associates exclusively with 100S ribosomes, which are dimers of 70S ribosomes.</text>
</comment>
<dbReference type="InterPro" id="IPR003489">
    <property type="entry name" value="RHF/RaiA"/>
</dbReference>
<dbReference type="Gene3D" id="3.30.160.100">
    <property type="entry name" value="Ribosome hibernation promotion factor-like"/>
    <property type="match status" value="1"/>
</dbReference>
<dbReference type="PANTHER" id="PTHR33231">
    <property type="entry name" value="30S RIBOSOMAL PROTEIN"/>
    <property type="match status" value="1"/>
</dbReference>
<dbReference type="EMBL" id="JAHSTS010000002">
    <property type="protein sequence ID" value="MBV4460304.1"/>
    <property type="molecule type" value="Genomic_DNA"/>
</dbReference>
<dbReference type="PANTHER" id="PTHR33231:SF1">
    <property type="entry name" value="30S RIBOSOMAL PROTEIN"/>
    <property type="match status" value="1"/>
</dbReference>
<name>A0ABS6PII5_9PSED</name>
<organism evidence="6 7">
    <name type="scientific">Pseudomonas ekonensis</name>
    <dbReference type="NCBI Taxonomy" id="2842353"/>
    <lineage>
        <taxon>Bacteria</taxon>
        <taxon>Pseudomonadati</taxon>
        <taxon>Pseudomonadota</taxon>
        <taxon>Gammaproteobacteria</taxon>
        <taxon>Pseudomonadales</taxon>
        <taxon>Pseudomonadaceae</taxon>
        <taxon>Pseudomonas</taxon>
    </lineage>
</organism>
<comment type="similarity">
    <text evidence="2">Belongs to the HPF/YfiA ribosome-associated protein family. Short HPF subfamily.</text>
</comment>
<protein>
    <recommendedName>
        <fullName evidence="4">Ribosome hibernation promoting factor</fullName>
    </recommendedName>
    <alternativeName>
        <fullName evidence="5">Hibernation factor HPF</fullName>
    </alternativeName>
</protein>
<accession>A0ABS6PII5</accession>
<evidence type="ECO:0000256" key="3">
    <source>
        <dbReference type="ARBA" id="ARBA00038695"/>
    </source>
</evidence>
<reference evidence="6 7" key="1">
    <citation type="submission" date="2021-06" db="EMBL/GenBank/DDBJ databases">
        <title>Updating the genus Pseudomonas: Description of 43 new species and partition of the Pseudomonas putida group.</title>
        <authorList>
            <person name="Girard L."/>
            <person name="Lood C."/>
            <person name="Vandamme P."/>
            <person name="Rokni-Zadeh H."/>
            <person name="Van Noort V."/>
            <person name="Hofte M."/>
            <person name="Lavigne R."/>
            <person name="De Mot R."/>
        </authorList>
    </citation>
    <scope>NUCLEOTIDE SEQUENCE [LARGE SCALE GENOMIC DNA]</scope>
    <source>
        <strain evidence="6 7">COR58</strain>
    </source>
</reference>
<dbReference type="Proteomes" id="UP000765224">
    <property type="component" value="Unassembled WGS sequence"/>
</dbReference>
<keyword evidence="7" id="KW-1185">Reference proteome</keyword>
<dbReference type="SUPFAM" id="SSF69754">
    <property type="entry name" value="Ribosome binding protein Y (YfiA homologue)"/>
    <property type="match status" value="1"/>
</dbReference>
<dbReference type="InterPro" id="IPR036567">
    <property type="entry name" value="RHF-like"/>
</dbReference>